<reference evidence="5" key="2">
    <citation type="submission" date="2025-08" db="UniProtKB">
        <authorList>
            <consortium name="RefSeq"/>
        </authorList>
    </citation>
    <scope>IDENTIFICATION</scope>
    <source>
        <tissue evidence="5">Whole organism</tissue>
    </source>
</reference>
<evidence type="ECO:0000313" key="5">
    <source>
        <dbReference type="RefSeq" id="XP_052129739.1"/>
    </source>
</evidence>
<feature type="compositionally biased region" description="Gly residues" evidence="2">
    <location>
        <begin position="244"/>
        <end position="267"/>
    </location>
</feature>
<feature type="compositionally biased region" description="Basic residues" evidence="2">
    <location>
        <begin position="559"/>
        <end position="571"/>
    </location>
</feature>
<evidence type="ECO:0000256" key="2">
    <source>
        <dbReference type="SAM" id="MobiDB-lite"/>
    </source>
</evidence>
<dbReference type="InterPro" id="IPR029071">
    <property type="entry name" value="Ubiquitin-like_domsf"/>
</dbReference>
<feature type="compositionally biased region" description="Pro residues" evidence="2">
    <location>
        <begin position="1236"/>
        <end position="1253"/>
    </location>
</feature>
<feature type="domain" description="Rho-GAP" evidence="3">
    <location>
        <begin position="616"/>
        <end position="823"/>
    </location>
</feature>
<feature type="compositionally biased region" description="Low complexity" evidence="2">
    <location>
        <begin position="1107"/>
        <end position="1120"/>
    </location>
</feature>
<feature type="compositionally biased region" description="Low complexity" evidence="2">
    <location>
        <begin position="965"/>
        <end position="994"/>
    </location>
</feature>
<dbReference type="Pfam" id="PF00620">
    <property type="entry name" value="RhoGAP"/>
    <property type="match status" value="1"/>
</dbReference>
<evidence type="ECO:0000313" key="4">
    <source>
        <dbReference type="Proteomes" id="UP000504606"/>
    </source>
</evidence>
<feature type="region of interest" description="Disordered" evidence="2">
    <location>
        <begin position="204"/>
        <end position="277"/>
    </location>
</feature>
<dbReference type="InterPro" id="IPR008936">
    <property type="entry name" value="Rho_GTPase_activation_prot"/>
</dbReference>
<dbReference type="KEGG" id="foc:113211060"/>
<dbReference type="Gene3D" id="2.30.29.30">
    <property type="entry name" value="Pleckstrin-homology domain (PH domain)/Phosphotyrosine-binding domain (PTB)"/>
    <property type="match status" value="1"/>
</dbReference>
<dbReference type="GeneID" id="113211060"/>
<dbReference type="GO" id="GO:0071944">
    <property type="term" value="C:cell periphery"/>
    <property type="evidence" value="ECO:0007669"/>
    <property type="project" value="UniProtKB-ARBA"/>
</dbReference>
<dbReference type="OrthoDB" id="27389at2759"/>
<dbReference type="Gene3D" id="1.10.555.10">
    <property type="entry name" value="Rho GTPase activation protein"/>
    <property type="match status" value="1"/>
</dbReference>
<feature type="compositionally biased region" description="Gly residues" evidence="2">
    <location>
        <begin position="919"/>
        <end position="928"/>
    </location>
</feature>
<dbReference type="SUPFAM" id="SSF48350">
    <property type="entry name" value="GTPase activation domain, GAP"/>
    <property type="match status" value="1"/>
</dbReference>
<proteinExistence type="predicted"/>
<feature type="compositionally biased region" description="Polar residues" evidence="2">
    <location>
        <begin position="572"/>
        <end position="582"/>
    </location>
</feature>
<feature type="compositionally biased region" description="Basic and acidic residues" evidence="2">
    <location>
        <begin position="1081"/>
        <end position="1105"/>
    </location>
</feature>
<evidence type="ECO:0000256" key="1">
    <source>
        <dbReference type="ARBA" id="ARBA00022468"/>
    </source>
</evidence>
<feature type="compositionally biased region" description="Low complexity" evidence="2">
    <location>
        <begin position="1184"/>
        <end position="1193"/>
    </location>
</feature>
<accession>A0A9C6X5V9</accession>
<protein>
    <submittedName>
        <fullName evidence="5">Uncharacterized protein LOC113211060</fullName>
    </submittedName>
</protein>
<organism evidence="4 5">
    <name type="scientific">Frankliniella occidentalis</name>
    <name type="common">Western flower thrips</name>
    <name type="synonym">Euthrips occidentalis</name>
    <dbReference type="NCBI Taxonomy" id="133901"/>
    <lineage>
        <taxon>Eukaryota</taxon>
        <taxon>Metazoa</taxon>
        <taxon>Ecdysozoa</taxon>
        <taxon>Arthropoda</taxon>
        <taxon>Hexapoda</taxon>
        <taxon>Insecta</taxon>
        <taxon>Pterygota</taxon>
        <taxon>Neoptera</taxon>
        <taxon>Paraneoptera</taxon>
        <taxon>Thysanoptera</taxon>
        <taxon>Terebrantia</taxon>
        <taxon>Thripoidea</taxon>
        <taxon>Thripidae</taxon>
        <taxon>Frankliniella</taxon>
    </lineage>
</organism>
<feature type="compositionally biased region" description="Polar residues" evidence="2">
    <location>
        <begin position="955"/>
        <end position="964"/>
    </location>
</feature>
<dbReference type="CDD" id="cd13319">
    <property type="entry name" value="PH_RARhoGAP"/>
    <property type="match status" value="1"/>
</dbReference>
<feature type="compositionally biased region" description="Polar residues" evidence="2">
    <location>
        <begin position="873"/>
        <end position="886"/>
    </location>
</feature>
<feature type="compositionally biased region" description="Low complexity" evidence="2">
    <location>
        <begin position="1225"/>
        <end position="1235"/>
    </location>
</feature>
<feature type="region of interest" description="Disordered" evidence="2">
    <location>
        <begin position="955"/>
        <end position="1123"/>
    </location>
</feature>
<dbReference type="GO" id="GO:0005096">
    <property type="term" value="F:GTPase activator activity"/>
    <property type="evidence" value="ECO:0007669"/>
    <property type="project" value="UniProtKB-KW"/>
</dbReference>
<dbReference type="Proteomes" id="UP000504606">
    <property type="component" value="Unplaced"/>
</dbReference>
<dbReference type="InterPro" id="IPR000198">
    <property type="entry name" value="RhoGAP_dom"/>
</dbReference>
<dbReference type="InterPro" id="IPR000159">
    <property type="entry name" value="RA_dom"/>
</dbReference>
<name>A0A9C6X5V9_FRAOC</name>
<feature type="region of interest" description="Disordered" evidence="2">
    <location>
        <begin position="156"/>
        <end position="177"/>
    </location>
</feature>
<feature type="compositionally biased region" description="Basic and acidic residues" evidence="2">
    <location>
        <begin position="855"/>
        <end position="872"/>
    </location>
</feature>
<feature type="region of interest" description="Disordered" evidence="2">
    <location>
        <begin position="538"/>
        <end position="591"/>
    </location>
</feature>
<feature type="compositionally biased region" description="Low complexity" evidence="2">
    <location>
        <begin position="1017"/>
        <end position="1039"/>
    </location>
</feature>
<dbReference type="RefSeq" id="XP_052129739.1">
    <property type="nucleotide sequence ID" value="XM_052273779.1"/>
</dbReference>
<dbReference type="PROSITE" id="PS50238">
    <property type="entry name" value="RHOGAP"/>
    <property type="match status" value="1"/>
</dbReference>
<dbReference type="Pfam" id="PF22286">
    <property type="entry name" value="RHG20_PH"/>
    <property type="match status" value="1"/>
</dbReference>
<feature type="non-terminal residue" evidence="5">
    <location>
        <position position="1300"/>
    </location>
</feature>
<feature type="region of interest" description="Disordered" evidence="2">
    <location>
        <begin position="833"/>
        <end position="934"/>
    </location>
</feature>
<dbReference type="SUPFAM" id="SSF50729">
    <property type="entry name" value="PH domain-like"/>
    <property type="match status" value="1"/>
</dbReference>
<dbReference type="SMART" id="SM00324">
    <property type="entry name" value="RhoGAP"/>
    <property type="match status" value="1"/>
</dbReference>
<feature type="compositionally biased region" description="Polar residues" evidence="2">
    <location>
        <begin position="48"/>
        <end position="57"/>
    </location>
</feature>
<dbReference type="SUPFAM" id="SSF54236">
    <property type="entry name" value="Ubiquitin-like"/>
    <property type="match status" value="1"/>
</dbReference>
<feature type="region of interest" description="Disordered" evidence="2">
    <location>
        <begin position="14"/>
        <end position="72"/>
    </location>
</feature>
<dbReference type="Pfam" id="PF00788">
    <property type="entry name" value="RA"/>
    <property type="match status" value="1"/>
</dbReference>
<dbReference type="GO" id="GO:0007165">
    <property type="term" value="P:signal transduction"/>
    <property type="evidence" value="ECO:0007669"/>
    <property type="project" value="InterPro"/>
</dbReference>
<gene>
    <name evidence="5" type="primary">LOC113211060</name>
</gene>
<feature type="compositionally biased region" description="Low complexity" evidence="2">
    <location>
        <begin position="27"/>
        <end position="40"/>
    </location>
</feature>
<reference evidence="5" key="1">
    <citation type="journal article" date="2018" name="Proc. Natl. Acad. Sci. U.S.A.">
        <title>Phylogenomics and the evolution of hemipteroid insects.</title>
        <authorList>
            <person name="Johnson K.P."/>
            <person name="Dietrich C.H."/>
            <person name="Friedrich F."/>
            <person name="Beutel R.G."/>
            <person name="Wipfler B."/>
            <person name="Peters R.S."/>
            <person name="Allen J.M."/>
            <person name="Petersen M."/>
            <person name="Donath A."/>
            <person name="Walden K.K."/>
            <person name="Kozlov A.M."/>
            <person name="Podsiadlowski L."/>
            <person name="Mayer C."/>
            <person name="Meusemann K."/>
            <person name="Vasilikopoulos A."/>
            <person name="Waterhouse R.M."/>
            <person name="Cameron S.L."/>
            <person name="Weirauch C."/>
            <person name="Swanson D.R."/>
            <person name="Percy D.M."/>
            <person name="Hardy N.B."/>
            <person name="Terry I."/>
            <person name="Liu S."/>
            <person name="Zhou X."/>
            <person name="Misof B."/>
            <person name="Robertson H.M."/>
            <person name="Yoshizawa K."/>
        </authorList>
    </citation>
    <scope>NUCLEOTIDE SEQUENCE</scope>
    <source>
        <tissue evidence="5">Whole organism</tissue>
    </source>
</reference>
<keyword evidence="4" id="KW-1185">Reference proteome</keyword>
<keyword evidence="1" id="KW-0343">GTPase activation</keyword>
<dbReference type="GO" id="GO:0048699">
    <property type="term" value="P:generation of neurons"/>
    <property type="evidence" value="ECO:0007669"/>
    <property type="project" value="UniProtKB-ARBA"/>
</dbReference>
<feature type="region of interest" description="Disordered" evidence="2">
    <location>
        <begin position="1184"/>
        <end position="1300"/>
    </location>
</feature>
<dbReference type="PANTHER" id="PTHR23179">
    <property type="entry name" value="T-CELL ACTIVATION RHO GTPASE ACTIVATING PROTEIN-RELATED"/>
    <property type="match status" value="1"/>
</dbReference>
<dbReference type="InterPro" id="IPR011993">
    <property type="entry name" value="PH-like_dom_sf"/>
</dbReference>
<dbReference type="PANTHER" id="PTHR23179:SF3">
    <property type="entry name" value="RHO GTPASE-ACTIVATING PROTEIN 20"/>
    <property type="match status" value="1"/>
</dbReference>
<dbReference type="InterPro" id="IPR047887">
    <property type="entry name" value="ARHGAP20_PH"/>
</dbReference>
<evidence type="ECO:0000259" key="3">
    <source>
        <dbReference type="PROSITE" id="PS50238"/>
    </source>
</evidence>
<sequence length="1300" mass="139404">MTTFVYMNGHLTDIIVGPARPPPAPSRSPRTLPRVPAARAPAHRSRSWSHGSLQSEGSWRCESDPGGGGGGGRAAHYLHPVVTYTRPHHPRPHLQVHPRPHLHGSHPHLQHGRRTFRLRIQLHRPLARRARRKVQRLVKYEHERWQQGWQELRRSSQDEAERAAARGPHQPNGDLDRVQDMFPFDLLLLYDDNPLALKAKGLMSRRNSPASKLSRALSTKTVARTAAEDGHAPPAPADSRLQGPGPGGGGQAPSTSGGGGGGPGGGEAAAPCPPPPRLLRQFIMEAPAQFTTGVQGQERHLFLFSDVLLVAKPRGPGQYKLKDKVRVASLWLTAEPQAFPEVCEVAKSTETSFVLGWPTTNVVATFSTQAARDLWWTKLNEAVADSTENEPKSTNIQVVFYDMDTNIEYCKTLCVRPADTVQGCIQMALEHLEMQALDPHSFQLWAKTPGDDSPYPLVGHERPFAIRMGCLRDQMDQGEGFDLDHCNNMYEPLNPRQRCQFILRNVNQLTEQQKQKKPKSRKSPMRLRHVFKRAKSEVNVDVESGGSAGGSAEPEEKKKGSKKNKLLKQRRSNSSGQDTTDSGLPPYLDEQPLPQGDLFGVPLQQLWRECHGPAGLVVDDIVGELAKPVMCLLHHVLAHGLSTQGIFRRSANQRAVKELRRALDGPAASGTAVGTAGMWEGAHAEAAAALIDKASVLTTSCALKEFLRCLPVPLLVPELCADWLAAHHVPAHPNNGAKLQRYAAVVAQLPRCHRGLLAYLLCLLHTIAAHSHINLMGSHNLGVVLAPSLLRAPLHAPPELEQVLTVSTPAIVSFLIDNCQALFGPAVTKLLGELPPPQDSGAEESDSLHSGGLDSLEHLEPCPPPRKDKMSLSRDSGLTMSDSQLFTPDEEESGSTSSSGSGRPANRYKLSVTAASSPGQGGVPGQGGSAPASGCRQYVRVYGGWEERRAGLYSACSSPRTQQLPSATSTGTGGASPTSPTGSASTPTGAGPSPFKREDWFRQRSALRRLASGGAGSPSSSSNSYSPASSPGPQAAAGQQGPGSLGHRDPAGLQGIYGNLAGEAAGDPASPTPPHRAATIRRLENARRDRLRRSASEESLLERPRRAGGPAQQPCGPCGRALPALPPQDLYAAPLRAGAAPAPRMARSRSAYHLAPASQRLSVYHEALQQDADLYGYACVRGAGAPSRPASSSNKSAEESYDSSTLSDDDSTPHVSRSNSRSKEPWSPGSTASTPTAPPAAPQAAAPPPPLPPKLRHLPPVHVELGATLERRGRSRRRLPKPAARSKSLPPPSQTHQAAG</sequence>
<feature type="compositionally biased region" description="Polar residues" evidence="2">
    <location>
        <begin position="205"/>
        <end position="222"/>
    </location>
</feature>